<name>J0RZJ4_9EURY</name>
<sequence length="186" mass="21429">MIPGENEVLPIMKIEVCRLDDPAFTVRDIDGTDAPPLFTIGYQGRTLDQFIEILKENRIESVIDIRFSTVSRFKPEFRDSNLTRELPRAGIRYVHHKELGVPYAWQNPYKAGAIPFECLEKFYRWNVKKNSDFKAFISSVKESSPAALMCFERYATPTRGQKIACHRSILAAMLLESGEFERVIHL</sequence>
<dbReference type="Proteomes" id="UP000005095">
    <property type="component" value="Chromosome"/>
</dbReference>
<dbReference type="HOGENOM" id="CLU_077467_2_0_2"/>
<dbReference type="InterPro" id="IPR007438">
    <property type="entry name" value="DUF488"/>
</dbReference>
<evidence type="ECO:0000313" key="2">
    <source>
        <dbReference type="Proteomes" id="UP000005095"/>
    </source>
</evidence>
<keyword evidence="2" id="KW-1185">Reference proteome</keyword>
<protein>
    <submittedName>
        <fullName evidence="1">Uncharacterized protein</fullName>
    </submittedName>
</protein>
<gene>
    <name evidence="1" type="ORF">Metli_1033</name>
</gene>
<dbReference type="AlphaFoldDB" id="J0RZJ4"/>
<dbReference type="STRING" id="28892.Metli_1033"/>
<dbReference type="Pfam" id="PF04343">
    <property type="entry name" value="DUF488"/>
    <property type="match status" value="1"/>
</dbReference>
<evidence type="ECO:0000313" key="1">
    <source>
        <dbReference type="EMBL" id="EJG06991.1"/>
    </source>
</evidence>
<dbReference type="EMBL" id="CM001555">
    <property type="protein sequence ID" value="EJG06991.1"/>
    <property type="molecule type" value="Genomic_DNA"/>
</dbReference>
<dbReference type="PANTHER" id="PTHR39337">
    <property type="entry name" value="BLR5642 PROTEIN"/>
    <property type="match status" value="1"/>
</dbReference>
<proteinExistence type="predicted"/>
<reference evidence="1 2" key="1">
    <citation type="submission" date="2011-08" db="EMBL/GenBank/DDBJ databases">
        <title>The complete genome of Methanofollis liminatans DSM 4140.</title>
        <authorList>
            <consortium name="US DOE Joint Genome Institute (JGI-PGF)"/>
            <person name="Lucas S."/>
            <person name="Han J."/>
            <person name="Lapidus A."/>
            <person name="Bruce D."/>
            <person name="Goodwin L."/>
            <person name="Pitluck S."/>
            <person name="Peters L."/>
            <person name="Kyrpides N."/>
            <person name="Mavromatis K."/>
            <person name="Ivanova N."/>
            <person name="Mikhailova N."/>
            <person name="Lu M."/>
            <person name="Detter J.C."/>
            <person name="Tapia R."/>
            <person name="Han C."/>
            <person name="Land M."/>
            <person name="Hauser L."/>
            <person name="Markowitz V."/>
            <person name="Cheng J.-F."/>
            <person name="Hugenholtz P."/>
            <person name="Woyke T."/>
            <person name="Wu D."/>
            <person name="Spring S."/>
            <person name="Schuler E."/>
            <person name="Brambilla E."/>
            <person name="Klenk H.-P."/>
            <person name="Eisen J.A."/>
        </authorList>
    </citation>
    <scope>NUCLEOTIDE SEQUENCE [LARGE SCALE GENOMIC DNA]</scope>
    <source>
        <strain evidence="1 2">DSM 4140</strain>
    </source>
</reference>
<accession>J0RZJ4</accession>
<dbReference type="PANTHER" id="PTHR39337:SF1">
    <property type="entry name" value="BLR5642 PROTEIN"/>
    <property type="match status" value="1"/>
</dbReference>
<organism evidence="1 2">
    <name type="scientific">Methanofollis liminatans DSM 4140</name>
    <dbReference type="NCBI Taxonomy" id="28892"/>
    <lineage>
        <taxon>Archaea</taxon>
        <taxon>Methanobacteriati</taxon>
        <taxon>Methanobacteriota</taxon>
        <taxon>Stenosarchaea group</taxon>
        <taxon>Methanomicrobia</taxon>
        <taxon>Methanomicrobiales</taxon>
        <taxon>Methanomicrobiaceae</taxon>
        <taxon>Methanofollis</taxon>
    </lineage>
</organism>